<dbReference type="PANTHER" id="PTHR24329:SF520">
    <property type="entry name" value="ALX HOMEOBOX PROTEIN 1-LIKE PROTEIN"/>
    <property type="match status" value="1"/>
</dbReference>
<dbReference type="RefSeq" id="XP_037884141.1">
    <property type="nucleotide sequence ID" value="XM_038028213.1"/>
</dbReference>
<gene>
    <name evidence="10" type="primary">LOC119634190</name>
</gene>
<evidence type="ECO:0000256" key="3">
    <source>
        <dbReference type="ARBA" id="ARBA00023155"/>
    </source>
</evidence>
<comment type="subcellular location">
    <subcellularLocation>
        <location evidence="1 5 6">Nucleus</location>
    </subcellularLocation>
</comment>
<dbReference type="GO" id="GO:0000981">
    <property type="term" value="F:DNA-binding transcription factor activity, RNA polymerase II-specific"/>
    <property type="evidence" value="ECO:0007669"/>
    <property type="project" value="InterPro"/>
</dbReference>
<dbReference type="InterPro" id="IPR001356">
    <property type="entry name" value="HD"/>
</dbReference>
<evidence type="ECO:0000313" key="10">
    <source>
        <dbReference type="RefSeq" id="XP_037884141.1"/>
    </source>
</evidence>
<feature type="compositionally biased region" description="Polar residues" evidence="7">
    <location>
        <begin position="150"/>
        <end position="161"/>
    </location>
</feature>
<dbReference type="AlphaFoldDB" id="A0A8U0WFU2"/>
<dbReference type="PROSITE" id="PS50071">
    <property type="entry name" value="HOMEOBOX_2"/>
    <property type="match status" value="1"/>
</dbReference>
<feature type="region of interest" description="Disordered" evidence="7">
    <location>
        <begin position="132"/>
        <end position="268"/>
    </location>
</feature>
<feature type="compositionally biased region" description="Low complexity" evidence="7">
    <location>
        <begin position="225"/>
        <end position="247"/>
    </location>
</feature>
<evidence type="ECO:0000256" key="5">
    <source>
        <dbReference type="PROSITE-ProRule" id="PRU00108"/>
    </source>
</evidence>
<dbReference type="PANTHER" id="PTHR24329">
    <property type="entry name" value="HOMEOBOX PROTEIN ARISTALESS"/>
    <property type="match status" value="1"/>
</dbReference>
<dbReference type="CDD" id="cd00086">
    <property type="entry name" value="homeodomain"/>
    <property type="match status" value="1"/>
</dbReference>
<dbReference type="PROSITE" id="PS00027">
    <property type="entry name" value="HOMEOBOX_1"/>
    <property type="match status" value="1"/>
</dbReference>
<dbReference type="KEGG" id="gfs:119634190"/>
<evidence type="ECO:0000256" key="1">
    <source>
        <dbReference type="ARBA" id="ARBA00004123"/>
    </source>
</evidence>
<feature type="compositionally biased region" description="Basic residues" evidence="7">
    <location>
        <begin position="163"/>
        <end position="172"/>
    </location>
</feature>
<feature type="compositionally biased region" description="Polar residues" evidence="7">
    <location>
        <begin position="213"/>
        <end position="224"/>
    </location>
</feature>
<dbReference type="InterPro" id="IPR050649">
    <property type="entry name" value="Paired_Homeobox_TFs"/>
</dbReference>
<evidence type="ECO:0000313" key="9">
    <source>
        <dbReference type="Proteomes" id="UP000092443"/>
    </source>
</evidence>
<dbReference type="GeneID" id="119634190"/>
<feature type="region of interest" description="Disordered" evidence="7">
    <location>
        <begin position="1"/>
        <end position="21"/>
    </location>
</feature>
<dbReference type="InterPro" id="IPR009057">
    <property type="entry name" value="Homeodomain-like_sf"/>
</dbReference>
<name>A0A8U0WFU2_9MUSC</name>
<dbReference type="Pfam" id="PF00046">
    <property type="entry name" value="Homeodomain"/>
    <property type="match status" value="1"/>
</dbReference>
<evidence type="ECO:0000259" key="8">
    <source>
        <dbReference type="PROSITE" id="PS50071"/>
    </source>
</evidence>
<dbReference type="SUPFAM" id="SSF46689">
    <property type="entry name" value="Homeodomain-like"/>
    <property type="match status" value="1"/>
</dbReference>
<keyword evidence="2 5" id="KW-0238">DNA-binding</keyword>
<reference evidence="10" key="1">
    <citation type="submission" date="2025-08" db="UniProtKB">
        <authorList>
            <consortium name="RefSeq"/>
        </authorList>
    </citation>
    <scope>IDENTIFICATION</scope>
    <source>
        <tissue evidence="10">Whole body pupa</tissue>
    </source>
</reference>
<keyword evidence="3 5" id="KW-0371">Homeobox</keyword>
<accession>A0A8U0WFU2</accession>
<feature type="compositionally biased region" description="Basic and acidic residues" evidence="7">
    <location>
        <begin position="12"/>
        <end position="21"/>
    </location>
</feature>
<dbReference type="GO" id="GO:0000977">
    <property type="term" value="F:RNA polymerase II transcription regulatory region sequence-specific DNA binding"/>
    <property type="evidence" value="ECO:0007669"/>
    <property type="project" value="TreeGrafter"/>
</dbReference>
<dbReference type="GO" id="GO:0005634">
    <property type="term" value="C:nucleus"/>
    <property type="evidence" value="ECO:0007669"/>
    <property type="project" value="UniProtKB-SubCell"/>
</dbReference>
<dbReference type="InterPro" id="IPR017970">
    <property type="entry name" value="Homeobox_CS"/>
</dbReference>
<protein>
    <submittedName>
        <fullName evidence="10">Homeobox protein abdominal-A</fullName>
    </submittedName>
</protein>
<dbReference type="Gene3D" id="1.10.10.60">
    <property type="entry name" value="Homeodomain-like"/>
    <property type="match status" value="1"/>
</dbReference>
<evidence type="ECO:0000256" key="7">
    <source>
        <dbReference type="SAM" id="MobiDB-lite"/>
    </source>
</evidence>
<organism evidence="9 10">
    <name type="scientific">Glossina fuscipes</name>
    <dbReference type="NCBI Taxonomy" id="7396"/>
    <lineage>
        <taxon>Eukaryota</taxon>
        <taxon>Metazoa</taxon>
        <taxon>Ecdysozoa</taxon>
        <taxon>Arthropoda</taxon>
        <taxon>Hexapoda</taxon>
        <taxon>Insecta</taxon>
        <taxon>Pterygota</taxon>
        <taxon>Neoptera</taxon>
        <taxon>Endopterygota</taxon>
        <taxon>Diptera</taxon>
        <taxon>Brachycera</taxon>
        <taxon>Muscomorpha</taxon>
        <taxon>Hippoboscoidea</taxon>
        <taxon>Glossinidae</taxon>
        <taxon>Glossina</taxon>
    </lineage>
</organism>
<feature type="region of interest" description="Disordered" evidence="7">
    <location>
        <begin position="428"/>
        <end position="447"/>
    </location>
</feature>
<keyword evidence="4 5" id="KW-0539">Nucleus</keyword>
<evidence type="ECO:0000256" key="2">
    <source>
        <dbReference type="ARBA" id="ARBA00023125"/>
    </source>
</evidence>
<proteinExistence type="predicted"/>
<feature type="DNA-binding region" description="Homeobox" evidence="5">
    <location>
        <begin position="470"/>
        <end position="523"/>
    </location>
</feature>
<dbReference type="FunFam" id="1.10.10.60:FF:000679">
    <property type="entry name" value="Homeobox protein aristaless"/>
    <property type="match status" value="1"/>
</dbReference>
<feature type="compositionally biased region" description="Low complexity" evidence="7">
    <location>
        <begin position="173"/>
        <end position="212"/>
    </location>
</feature>
<dbReference type="SMART" id="SM00389">
    <property type="entry name" value="HOX"/>
    <property type="match status" value="1"/>
</dbReference>
<sequence length="635" mass="69173">MYRGSQMPPEWTKNHEGRMPKEQNRIGKENIAGLPAMVDASVNLSNEGIRSRRLAEDDLRIIIVVKKDDRAIKEQIHKENCTKVFCVLIWIAFSGSLLDYTIDFFKTYIDSRFYAGHKLDFKQQNCAGGPGSGGGVVGNNSSHHPHHHTGQLQGLASAATNHSGHHSHHPGLHTHLVNSTTQQQITASSQQPNATTPSQQNSTTQQQQQQQQLHTAGSANVGLNSTSSGGTPGSAVSTAGSSSVSSTLVIGGNTSPASGHPHNDTLSSTPVAIATSISAPSLTHVAPPSLGLSPQSSADSQQFNIFPAIFSRQLNFSAAGACGQSKLTMDELRPNLVGGLLGLQQGLLEDHAANMQHGGVPQDTKFMSFQDNRLMGIGSTHENRLLGLATSVQDTRSPAISSIDKSSLNHQRKCSSTPEDFSSLYTGLPTPGIDTSSHHHTPAHTPPTRLTDHTISGNYHIFSLIPSKSNKQKEQLAELEAAFAKSHYPDIYCREELARTTKLNEARIQVWFQNRRAKYRKQEKQLQKALAPSVIPSCNGMMRNIQYSRGYQPYPHHNSINRYPQDLFQMGASSYPGMTQPFSMAHGTNMGSVGVRQDSMGMSPEDEWYNKSLSALRMNSSHHPNLSAPMLQYQT</sequence>
<dbReference type="Proteomes" id="UP000092443">
    <property type="component" value="Unplaced"/>
</dbReference>
<feature type="domain" description="Homeobox" evidence="8">
    <location>
        <begin position="468"/>
        <end position="522"/>
    </location>
</feature>
<evidence type="ECO:0000256" key="4">
    <source>
        <dbReference type="ARBA" id="ARBA00023242"/>
    </source>
</evidence>
<keyword evidence="9" id="KW-1185">Reference proteome</keyword>
<evidence type="ECO:0000256" key="6">
    <source>
        <dbReference type="RuleBase" id="RU000682"/>
    </source>
</evidence>